<evidence type="ECO:0000256" key="4">
    <source>
        <dbReference type="ARBA" id="ARBA00023157"/>
    </source>
</evidence>
<dbReference type="RefSeq" id="XP_005106784.3">
    <property type="nucleotide sequence ID" value="XM_005106727.3"/>
</dbReference>
<evidence type="ECO:0000313" key="7">
    <source>
        <dbReference type="Proteomes" id="UP000694888"/>
    </source>
</evidence>
<dbReference type="Pfam" id="PF01607">
    <property type="entry name" value="CBM_14"/>
    <property type="match status" value="4"/>
</dbReference>
<gene>
    <name evidence="8" type="primary">LOC101855365</name>
</gene>
<proteinExistence type="predicted"/>
<dbReference type="InterPro" id="IPR002557">
    <property type="entry name" value="Chitin-bd_dom"/>
</dbReference>
<feature type="domain" description="Chitin-binding type-2" evidence="6">
    <location>
        <begin position="375"/>
        <end position="435"/>
    </location>
</feature>
<keyword evidence="4" id="KW-1015">Disulfide bond</keyword>
<evidence type="ECO:0000256" key="5">
    <source>
        <dbReference type="ARBA" id="ARBA00023180"/>
    </source>
</evidence>
<keyword evidence="2" id="KW-0732">Signal</keyword>
<dbReference type="SMART" id="SM00494">
    <property type="entry name" value="ChtBD2"/>
    <property type="match status" value="5"/>
</dbReference>
<dbReference type="Gene3D" id="2.170.140.10">
    <property type="entry name" value="Chitin binding domain"/>
    <property type="match status" value="1"/>
</dbReference>
<evidence type="ECO:0000256" key="3">
    <source>
        <dbReference type="ARBA" id="ARBA00022737"/>
    </source>
</evidence>
<dbReference type="PROSITE" id="PS50940">
    <property type="entry name" value="CHIT_BIND_II"/>
    <property type="match status" value="4"/>
</dbReference>
<evidence type="ECO:0000313" key="8">
    <source>
        <dbReference type="RefSeq" id="XP_005106784.3"/>
    </source>
</evidence>
<feature type="domain" description="Chitin-binding type-2" evidence="6">
    <location>
        <begin position="247"/>
        <end position="306"/>
    </location>
</feature>
<keyword evidence="7" id="KW-1185">Reference proteome</keyword>
<dbReference type="Proteomes" id="UP000694888">
    <property type="component" value="Unplaced"/>
</dbReference>
<organism evidence="7 8">
    <name type="scientific">Aplysia californica</name>
    <name type="common">California sea hare</name>
    <dbReference type="NCBI Taxonomy" id="6500"/>
    <lineage>
        <taxon>Eukaryota</taxon>
        <taxon>Metazoa</taxon>
        <taxon>Spiralia</taxon>
        <taxon>Lophotrochozoa</taxon>
        <taxon>Mollusca</taxon>
        <taxon>Gastropoda</taxon>
        <taxon>Heterobranchia</taxon>
        <taxon>Euthyneura</taxon>
        <taxon>Tectipleura</taxon>
        <taxon>Aplysiida</taxon>
        <taxon>Aplysioidea</taxon>
        <taxon>Aplysiidae</taxon>
        <taxon>Aplysia</taxon>
    </lineage>
</organism>
<dbReference type="PANTHER" id="PTHR23301:SF0">
    <property type="entry name" value="CHITIN-BINDING TYPE-2 DOMAIN-CONTAINING PROTEIN-RELATED"/>
    <property type="match status" value="1"/>
</dbReference>
<dbReference type="InterPro" id="IPR051940">
    <property type="entry name" value="Chitin_bind-dev_reg"/>
</dbReference>
<feature type="domain" description="Chitin-binding type-2" evidence="6">
    <location>
        <begin position="314"/>
        <end position="373"/>
    </location>
</feature>
<keyword evidence="3" id="KW-0677">Repeat</keyword>
<keyword evidence="1" id="KW-0147">Chitin-binding</keyword>
<name>A0ABM0K1W2_APLCA</name>
<feature type="domain" description="Chitin-binding type-2" evidence="6">
    <location>
        <begin position="90"/>
        <end position="156"/>
    </location>
</feature>
<dbReference type="PANTHER" id="PTHR23301">
    <property type="entry name" value="CHITIN BINDING PERITROPHIN-A"/>
    <property type="match status" value="1"/>
</dbReference>
<dbReference type="GeneID" id="101855365"/>
<dbReference type="InterPro" id="IPR036508">
    <property type="entry name" value="Chitin-bd_dom_sf"/>
</dbReference>
<evidence type="ECO:0000256" key="2">
    <source>
        <dbReference type="ARBA" id="ARBA00022729"/>
    </source>
</evidence>
<sequence length="506" mass="56319">MLCVAGQSLTMPPCPRGHVWSVVAVRCVRIDSPLNDCPPLQPGSSQRHGVMGSRRHKNRNSVYHGLTPKVRTTHVLSEMDLNLIEELFPSHPCTFLKGELLLPHPHACHWFYNCSLSPLDRRWDLEEPLTLECPYPQLFSLSVRACRPYKEVICGDRPEYKAPCAYREHSCSQPHCRSCQVRLASCEDLEDGVHPFPGREWTPWFVVCKDGRTMEQGNCQNGAPIFSPTVRSCVTSDLVPKRYGGVQPMCLGRPDGYHPDETGVCHSFFRCEDEAYKGSAQCPEGSMFNPETISCELKPNIPPCGTVAASDIPVKLCRGREDGFYADPYGRCSLYYQCKLQHLSAYLKCPLGSFNPTTKSCDQSLQLPSPCGLQPNPCQTRSDGTYSDLMVNCMASLTCRMGYVSRIDPCPEGRVFDDITKTCQYPEVTEPPCGIAPSCKGKADGRYPAVLRGCQHYFTCARGTFQGYDQCQLSKGGFFFDPYTGKCDFPQNICPPCGNKPGCSQT</sequence>
<dbReference type="SUPFAM" id="SSF57625">
    <property type="entry name" value="Invertebrate chitin-binding proteins"/>
    <property type="match status" value="3"/>
</dbReference>
<protein>
    <submittedName>
        <fullName evidence="8">Uncharacterized protein LOC101855365</fullName>
    </submittedName>
</protein>
<evidence type="ECO:0000259" key="6">
    <source>
        <dbReference type="PROSITE" id="PS50940"/>
    </source>
</evidence>
<reference evidence="8" key="1">
    <citation type="submission" date="2025-08" db="UniProtKB">
        <authorList>
            <consortium name="RefSeq"/>
        </authorList>
    </citation>
    <scope>IDENTIFICATION</scope>
</reference>
<accession>A0ABM0K1W2</accession>
<keyword evidence="5" id="KW-0325">Glycoprotein</keyword>
<evidence type="ECO:0000256" key="1">
    <source>
        <dbReference type="ARBA" id="ARBA00022669"/>
    </source>
</evidence>